<comment type="catalytic activity">
    <reaction evidence="7">
        <text>arsenic triglutathione + 2 [thioredoxin]-dithiol + 2 S-adenosyl-L-methionine + H2O = dimethylarsinous acid + 2 [thioredoxin]-disulfide + 3 glutathione + 2 S-adenosyl-L-homocysteine + 2 H(+)</text>
        <dbReference type="Rhea" id="RHEA:69464"/>
        <dbReference type="Rhea" id="RHEA-COMP:10698"/>
        <dbReference type="Rhea" id="RHEA-COMP:10700"/>
        <dbReference type="ChEBI" id="CHEBI:15377"/>
        <dbReference type="ChEBI" id="CHEBI:15378"/>
        <dbReference type="ChEBI" id="CHEBI:23808"/>
        <dbReference type="ChEBI" id="CHEBI:29950"/>
        <dbReference type="ChEBI" id="CHEBI:50058"/>
        <dbReference type="ChEBI" id="CHEBI:57856"/>
        <dbReference type="ChEBI" id="CHEBI:57925"/>
        <dbReference type="ChEBI" id="CHEBI:59789"/>
        <dbReference type="ChEBI" id="CHEBI:183640"/>
        <dbReference type="EC" id="2.1.1.137"/>
    </reaction>
</comment>
<dbReference type="EMBL" id="JACGLS010000008">
    <property type="protein sequence ID" value="MBA6157298.1"/>
    <property type="molecule type" value="Genomic_DNA"/>
</dbReference>
<dbReference type="InterPro" id="IPR026669">
    <property type="entry name" value="Arsenite_MeTrfase-like"/>
</dbReference>
<comment type="caution">
    <text evidence="10">The sequence shown here is derived from an EMBL/GenBank/DDBJ whole genome shotgun (WGS) entry which is preliminary data.</text>
</comment>
<dbReference type="PANTHER" id="PTHR43675:SF8">
    <property type="entry name" value="ARSENITE METHYLTRANSFERASE"/>
    <property type="match status" value="1"/>
</dbReference>
<comment type="catalytic activity">
    <reaction evidence="8">
        <text>arsenic triglutathione + 3 [thioredoxin]-dithiol + 3 S-adenosyl-L-methionine = trimethylarsine + 3 [thioredoxin]-disulfide + 3 glutathione + 3 S-adenosyl-L-homocysteine + 3 H(+)</text>
        <dbReference type="Rhea" id="RHEA:69432"/>
        <dbReference type="Rhea" id="RHEA-COMP:10698"/>
        <dbReference type="Rhea" id="RHEA-COMP:10700"/>
        <dbReference type="ChEBI" id="CHEBI:15378"/>
        <dbReference type="ChEBI" id="CHEBI:27130"/>
        <dbReference type="ChEBI" id="CHEBI:29950"/>
        <dbReference type="ChEBI" id="CHEBI:50058"/>
        <dbReference type="ChEBI" id="CHEBI:57856"/>
        <dbReference type="ChEBI" id="CHEBI:57925"/>
        <dbReference type="ChEBI" id="CHEBI:59789"/>
        <dbReference type="ChEBI" id="CHEBI:183640"/>
        <dbReference type="EC" id="2.1.1.137"/>
    </reaction>
</comment>
<keyword evidence="1 10" id="KW-0808">Transferase</keyword>
<dbReference type="GO" id="GO:0032259">
    <property type="term" value="P:methylation"/>
    <property type="evidence" value="ECO:0007669"/>
    <property type="project" value="UniProtKB-KW"/>
</dbReference>
<evidence type="ECO:0000313" key="10">
    <source>
        <dbReference type="EMBL" id="MBA6157298.1"/>
    </source>
</evidence>
<proteinExistence type="inferred from homology"/>
<evidence type="ECO:0000256" key="8">
    <source>
        <dbReference type="ARBA" id="ARBA00048428"/>
    </source>
</evidence>
<evidence type="ECO:0000256" key="1">
    <source>
        <dbReference type="ARBA" id="ARBA00022679"/>
    </source>
</evidence>
<evidence type="ECO:0000313" key="11">
    <source>
        <dbReference type="Proteomes" id="UP000563906"/>
    </source>
</evidence>
<dbReference type="GO" id="GO:0030791">
    <property type="term" value="F:arsenite methyltransferase activity"/>
    <property type="evidence" value="ECO:0007669"/>
    <property type="project" value="UniProtKB-EC"/>
</dbReference>
<dbReference type="Proteomes" id="UP000563906">
    <property type="component" value="Unassembled WGS sequence"/>
</dbReference>
<dbReference type="InterPro" id="IPR029063">
    <property type="entry name" value="SAM-dependent_MTases_sf"/>
</dbReference>
<dbReference type="PANTHER" id="PTHR43675">
    <property type="entry name" value="ARSENITE METHYLTRANSFERASE"/>
    <property type="match status" value="1"/>
</dbReference>
<dbReference type="NCBIfam" id="NF008823">
    <property type="entry name" value="PRK11873.1"/>
    <property type="match status" value="1"/>
</dbReference>
<dbReference type="EC" id="2.1.1.137" evidence="4"/>
<evidence type="ECO:0000256" key="6">
    <source>
        <dbReference type="ARBA" id="ARBA00047941"/>
    </source>
</evidence>
<keyword evidence="10" id="KW-0489">Methyltransferase</keyword>
<comment type="similarity">
    <text evidence="3">Belongs to the methyltransferase superfamily. Arsenite methyltransferase family.</text>
</comment>
<keyword evidence="11" id="KW-1185">Reference proteome</keyword>
<evidence type="ECO:0000259" key="9">
    <source>
        <dbReference type="Pfam" id="PF13847"/>
    </source>
</evidence>
<dbReference type="RefSeq" id="WP_182125802.1">
    <property type="nucleotide sequence ID" value="NZ_JACGLS010000008.1"/>
</dbReference>
<reference evidence="10 11" key="1">
    <citation type="submission" date="2020-07" db="EMBL/GenBank/DDBJ databases">
        <title>Bacterium isolated from marine sediment.</title>
        <authorList>
            <person name="Shang D."/>
            <person name="Du Z.-J."/>
        </authorList>
    </citation>
    <scope>NUCLEOTIDE SEQUENCE [LARGE SCALE GENOMIC DNA]</scope>
    <source>
        <strain evidence="10 11">S7007</strain>
    </source>
</reference>
<name>A0A839ASI3_9FLAO</name>
<sequence>MSQEIKGHVKEAYTKAANSGVGCGCGPTVNGSSEQNWTLSESYSNVDGYEAAADYALGCGIPTEHAKIKEGDTVLDLGSGAGNDVFVARRIVGESGHVIGVDMTEAMIEKANENKQKLGYTNVDFVLGEIEALPLNDNSIDVSVSNCVLNLVPDKKKAYEEVYRILKPGGHFSMSDIVLRGNLPKGIKEAAEMYAGCISGALEQEDYINAIKEAGFKNITITKERIINIPDDVLLEYVCCPEELEKFKASDNAVVSLGVYAEK</sequence>
<organism evidence="10 11">
    <name type="scientific">Tenacibaculum pelagium</name>
    <dbReference type="NCBI Taxonomy" id="2759527"/>
    <lineage>
        <taxon>Bacteria</taxon>
        <taxon>Pseudomonadati</taxon>
        <taxon>Bacteroidota</taxon>
        <taxon>Flavobacteriia</taxon>
        <taxon>Flavobacteriales</taxon>
        <taxon>Flavobacteriaceae</taxon>
        <taxon>Tenacibaculum</taxon>
    </lineage>
</organism>
<accession>A0A839ASI3</accession>
<gene>
    <name evidence="10" type="primary">arsM</name>
    <name evidence="10" type="ORF">H3Z83_12340</name>
</gene>
<dbReference type="SUPFAM" id="SSF53335">
    <property type="entry name" value="S-adenosyl-L-methionine-dependent methyltransferases"/>
    <property type="match status" value="1"/>
</dbReference>
<dbReference type="InterPro" id="IPR025714">
    <property type="entry name" value="Methyltranfer_dom"/>
</dbReference>
<protein>
    <recommendedName>
        <fullName evidence="5">Arsenite methyltransferase</fullName>
        <ecNumber evidence="4">2.1.1.137</ecNumber>
    </recommendedName>
</protein>
<evidence type="ECO:0000256" key="2">
    <source>
        <dbReference type="ARBA" id="ARBA00022691"/>
    </source>
</evidence>
<evidence type="ECO:0000256" key="4">
    <source>
        <dbReference type="ARBA" id="ARBA00034521"/>
    </source>
</evidence>
<keyword evidence="2" id="KW-0949">S-adenosyl-L-methionine</keyword>
<evidence type="ECO:0000256" key="7">
    <source>
        <dbReference type="ARBA" id="ARBA00047943"/>
    </source>
</evidence>
<evidence type="ECO:0000256" key="3">
    <source>
        <dbReference type="ARBA" id="ARBA00034487"/>
    </source>
</evidence>
<feature type="domain" description="Methyltransferase" evidence="9">
    <location>
        <begin position="69"/>
        <end position="215"/>
    </location>
</feature>
<evidence type="ECO:0000256" key="5">
    <source>
        <dbReference type="ARBA" id="ARBA00034545"/>
    </source>
</evidence>
<dbReference type="CDD" id="cd02440">
    <property type="entry name" value="AdoMet_MTases"/>
    <property type="match status" value="1"/>
</dbReference>
<dbReference type="Pfam" id="PF13847">
    <property type="entry name" value="Methyltransf_31"/>
    <property type="match status" value="1"/>
</dbReference>
<dbReference type="AlphaFoldDB" id="A0A839ASI3"/>
<dbReference type="Gene3D" id="3.40.50.150">
    <property type="entry name" value="Vaccinia Virus protein VP39"/>
    <property type="match status" value="1"/>
</dbReference>
<comment type="catalytic activity">
    <reaction evidence="6">
        <text>arsenic triglutathione + [thioredoxin]-dithiol + S-adenosyl-L-methionine + 2 H2O = methylarsonous acid + [thioredoxin]-disulfide + 3 glutathione + S-adenosyl-L-homocysteine + H(+)</text>
        <dbReference type="Rhea" id="RHEA:69460"/>
        <dbReference type="Rhea" id="RHEA-COMP:10698"/>
        <dbReference type="Rhea" id="RHEA-COMP:10700"/>
        <dbReference type="ChEBI" id="CHEBI:15377"/>
        <dbReference type="ChEBI" id="CHEBI:15378"/>
        <dbReference type="ChEBI" id="CHEBI:17826"/>
        <dbReference type="ChEBI" id="CHEBI:29950"/>
        <dbReference type="ChEBI" id="CHEBI:50058"/>
        <dbReference type="ChEBI" id="CHEBI:57856"/>
        <dbReference type="ChEBI" id="CHEBI:57925"/>
        <dbReference type="ChEBI" id="CHEBI:59789"/>
        <dbReference type="ChEBI" id="CHEBI:183640"/>
        <dbReference type="EC" id="2.1.1.137"/>
    </reaction>
</comment>